<keyword evidence="3" id="KW-1185">Reference proteome</keyword>
<dbReference type="RefSeq" id="WP_229700179.1">
    <property type="nucleotide sequence ID" value="NZ_BMND01000029.1"/>
</dbReference>
<gene>
    <name evidence="2" type="ORF">GCM10012285_53590</name>
</gene>
<comment type="caution">
    <text evidence="2">The sequence shown here is derived from an EMBL/GenBank/DDBJ whole genome shotgun (WGS) entry which is preliminary data.</text>
</comment>
<dbReference type="Proteomes" id="UP000600080">
    <property type="component" value="Unassembled WGS sequence"/>
</dbReference>
<evidence type="ECO:0000259" key="1">
    <source>
        <dbReference type="Pfam" id="PF14016"/>
    </source>
</evidence>
<evidence type="ECO:0000313" key="2">
    <source>
        <dbReference type="EMBL" id="GGN57825.1"/>
    </source>
</evidence>
<sequence length="167" mass="18190">MTLTVAAGLALTGCAGSPRMAALHANCTTKGLRWKLTVLKKKPHSPHRDARLSVVNTGEQPCVFRGFPAFEVHLGKGPESAARGHGRIMPIDLQRGGTVVTSLRYRDCRPRTAADDFRISNDVAVVSAPRDYPGRRAVEVRDEAGRRRSMDVCADSIWMGPPQETAE</sequence>
<dbReference type="GeneID" id="301551038"/>
<evidence type="ECO:0000313" key="3">
    <source>
        <dbReference type="Proteomes" id="UP000600080"/>
    </source>
</evidence>
<name>A0ABQ2JWF6_9ACTN</name>
<protein>
    <recommendedName>
        <fullName evidence="1">DUF4232 domain-containing protein</fullName>
    </recommendedName>
</protein>
<dbReference type="Pfam" id="PF14016">
    <property type="entry name" value="DUF4232"/>
    <property type="match status" value="1"/>
</dbReference>
<reference evidence="3" key="1">
    <citation type="journal article" date="2019" name="Int. J. Syst. Evol. Microbiol.">
        <title>The Global Catalogue of Microorganisms (GCM) 10K type strain sequencing project: providing services to taxonomists for standard genome sequencing and annotation.</title>
        <authorList>
            <consortium name="The Broad Institute Genomics Platform"/>
            <consortium name="The Broad Institute Genome Sequencing Center for Infectious Disease"/>
            <person name="Wu L."/>
            <person name="Ma J."/>
        </authorList>
    </citation>
    <scope>NUCLEOTIDE SEQUENCE [LARGE SCALE GENOMIC DNA]</scope>
    <source>
        <strain evidence="3">CGMCC 4.7323</strain>
    </source>
</reference>
<dbReference type="EMBL" id="BMND01000029">
    <property type="protein sequence ID" value="GGN57825.1"/>
    <property type="molecule type" value="Genomic_DNA"/>
</dbReference>
<accession>A0ABQ2JWF6</accession>
<feature type="domain" description="DUF4232" evidence="1">
    <location>
        <begin position="27"/>
        <end position="131"/>
    </location>
</feature>
<proteinExistence type="predicted"/>
<organism evidence="2 3">
    <name type="scientific">Streptomyces kronopolitis</name>
    <dbReference type="NCBI Taxonomy" id="1612435"/>
    <lineage>
        <taxon>Bacteria</taxon>
        <taxon>Bacillati</taxon>
        <taxon>Actinomycetota</taxon>
        <taxon>Actinomycetes</taxon>
        <taxon>Kitasatosporales</taxon>
        <taxon>Streptomycetaceae</taxon>
        <taxon>Streptomyces</taxon>
    </lineage>
</organism>
<dbReference type="InterPro" id="IPR025326">
    <property type="entry name" value="DUF4232"/>
</dbReference>